<dbReference type="EnsemblPlants" id="ORUFI06G26460.1">
    <property type="protein sequence ID" value="ORUFI06G26460.1"/>
    <property type="gene ID" value="ORUFI06G26460"/>
</dbReference>
<dbReference type="Proteomes" id="UP000008022">
    <property type="component" value="Unassembled WGS sequence"/>
</dbReference>
<keyword evidence="2" id="KW-1185">Reference proteome</keyword>
<dbReference type="Gramene" id="ORUFI06G26460.1">
    <property type="protein sequence ID" value="ORUFI06G26460.1"/>
    <property type="gene ID" value="ORUFI06G26460"/>
</dbReference>
<evidence type="ECO:0000313" key="2">
    <source>
        <dbReference type="Proteomes" id="UP000008022"/>
    </source>
</evidence>
<evidence type="ECO:0000313" key="1">
    <source>
        <dbReference type="EnsemblPlants" id="ORUFI06G26460.1"/>
    </source>
</evidence>
<organism evidence="1 2">
    <name type="scientific">Oryza rufipogon</name>
    <name type="common">Brownbeard rice</name>
    <name type="synonym">Asian wild rice</name>
    <dbReference type="NCBI Taxonomy" id="4529"/>
    <lineage>
        <taxon>Eukaryota</taxon>
        <taxon>Viridiplantae</taxon>
        <taxon>Streptophyta</taxon>
        <taxon>Embryophyta</taxon>
        <taxon>Tracheophyta</taxon>
        <taxon>Spermatophyta</taxon>
        <taxon>Magnoliopsida</taxon>
        <taxon>Liliopsida</taxon>
        <taxon>Poales</taxon>
        <taxon>Poaceae</taxon>
        <taxon>BOP clade</taxon>
        <taxon>Oryzoideae</taxon>
        <taxon>Oryzeae</taxon>
        <taxon>Oryzinae</taxon>
        <taxon>Oryza</taxon>
    </lineage>
</organism>
<sequence length="75" mass="8304">MTGLFMSEEKSKITMRAFNHNEKSTGVLVMLRGTKNVGFDAKEKLSITERKNVSSMLLGAWGQAKHDGTLLFPST</sequence>
<reference evidence="2" key="1">
    <citation type="submission" date="2013-06" db="EMBL/GenBank/DDBJ databases">
        <authorList>
            <person name="Zhao Q."/>
        </authorList>
    </citation>
    <scope>NUCLEOTIDE SEQUENCE</scope>
    <source>
        <strain evidence="2">cv. W1943</strain>
    </source>
</reference>
<name>A0A0E0Q1K9_ORYRU</name>
<dbReference type="HOGENOM" id="CLU_2675427_0_0_1"/>
<reference evidence="1" key="2">
    <citation type="submission" date="2015-06" db="UniProtKB">
        <authorList>
            <consortium name="EnsemblPlants"/>
        </authorList>
    </citation>
    <scope>IDENTIFICATION</scope>
</reference>
<dbReference type="AlphaFoldDB" id="A0A0E0Q1K9"/>
<proteinExistence type="predicted"/>
<protein>
    <submittedName>
        <fullName evidence="1">Uncharacterized protein</fullName>
    </submittedName>
</protein>
<accession>A0A0E0Q1K9</accession>